<gene>
    <name evidence="4" type="ORF">PHY01_13750</name>
</gene>
<dbReference type="InterPro" id="IPR029016">
    <property type="entry name" value="GAF-like_dom_sf"/>
</dbReference>
<feature type="transmembrane region" description="Helical" evidence="2">
    <location>
        <begin position="205"/>
        <end position="226"/>
    </location>
</feature>
<reference evidence="4 5" key="1">
    <citation type="submission" date="2019-06" db="EMBL/GenBank/DDBJ databases">
        <title>Whole genome shotgun sequence of Pseudonocardia hydrocarbonoxydans NBRC 14498.</title>
        <authorList>
            <person name="Hosoyama A."/>
            <person name="Uohara A."/>
            <person name="Ohji S."/>
            <person name="Ichikawa N."/>
        </authorList>
    </citation>
    <scope>NUCLEOTIDE SEQUENCE [LARGE SCALE GENOMIC DNA]</scope>
    <source>
        <strain evidence="4 5">NBRC 14498</strain>
    </source>
</reference>
<proteinExistence type="inferred from homology"/>
<dbReference type="EMBL" id="BJNG01000013">
    <property type="protein sequence ID" value="GEC19092.1"/>
    <property type="molecule type" value="Genomic_DNA"/>
</dbReference>
<keyword evidence="2" id="KW-1133">Transmembrane helix</keyword>
<evidence type="ECO:0000256" key="1">
    <source>
        <dbReference type="ARBA" id="ARBA00005381"/>
    </source>
</evidence>
<evidence type="ECO:0000256" key="2">
    <source>
        <dbReference type="SAM" id="Phobius"/>
    </source>
</evidence>
<feature type="transmembrane region" description="Helical" evidence="2">
    <location>
        <begin position="141"/>
        <end position="161"/>
    </location>
</feature>
<dbReference type="InterPro" id="IPR001054">
    <property type="entry name" value="A/G_cyclase"/>
</dbReference>
<dbReference type="CDD" id="cd07302">
    <property type="entry name" value="CHD"/>
    <property type="match status" value="1"/>
</dbReference>
<comment type="similarity">
    <text evidence="1">Belongs to the adenylyl cyclase class-3 family.</text>
</comment>
<dbReference type="GO" id="GO:0004016">
    <property type="term" value="F:adenylate cyclase activity"/>
    <property type="evidence" value="ECO:0007669"/>
    <property type="project" value="UniProtKB-ARBA"/>
</dbReference>
<dbReference type="SMART" id="SM00044">
    <property type="entry name" value="CYCc"/>
    <property type="match status" value="1"/>
</dbReference>
<dbReference type="PROSITE" id="PS50125">
    <property type="entry name" value="GUANYLATE_CYCLASE_2"/>
    <property type="match status" value="1"/>
</dbReference>
<dbReference type="PANTHER" id="PTHR43081">
    <property type="entry name" value="ADENYLATE CYCLASE, TERMINAL-DIFFERENTIATION SPECIFIC-RELATED"/>
    <property type="match status" value="1"/>
</dbReference>
<dbReference type="GO" id="GO:0035556">
    <property type="term" value="P:intracellular signal transduction"/>
    <property type="evidence" value="ECO:0007669"/>
    <property type="project" value="InterPro"/>
</dbReference>
<feature type="domain" description="Guanylate cyclase" evidence="3">
    <location>
        <begin position="505"/>
        <end position="631"/>
    </location>
</feature>
<dbReference type="SUPFAM" id="SSF55781">
    <property type="entry name" value="GAF domain-like"/>
    <property type="match status" value="1"/>
</dbReference>
<keyword evidence="2" id="KW-0812">Transmembrane</keyword>
<comment type="caution">
    <text evidence="4">The sequence shown here is derived from an EMBL/GenBank/DDBJ whole genome shotgun (WGS) entry which is preliminary data.</text>
</comment>
<dbReference type="Proteomes" id="UP000320338">
    <property type="component" value="Unassembled WGS sequence"/>
</dbReference>
<evidence type="ECO:0000313" key="4">
    <source>
        <dbReference type="EMBL" id="GEC19092.1"/>
    </source>
</evidence>
<dbReference type="InterPro" id="IPR029787">
    <property type="entry name" value="Nucleotide_cyclase"/>
</dbReference>
<protein>
    <recommendedName>
        <fullName evidence="3">Guanylate cyclase domain-containing protein</fullName>
    </recommendedName>
</protein>
<feature type="transmembrane region" description="Helical" evidence="2">
    <location>
        <begin position="173"/>
        <end position="193"/>
    </location>
</feature>
<dbReference type="Gene3D" id="3.30.70.1230">
    <property type="entry name" value="Nucleotide cyclase"/>
    <property type="match status" value="1"/>
</dbReference>
<keyword evidence="2" id="KW-0472">Membrane</keyword>
<accession>A0A4Y3WJG3</accession>
<feature type="transmembrane region" description="Helical" evidence="2">
    <location>
        <begin position="75"/>
        <end position="95"/>
    </location>
</feature>
<evidence type="ECO:0000259" key="3">
    <source>
        <dbReference type="PROSITE" id="PS50125"/>
    </source>
</evidence>
<name>A0A4Y3WJG3_9PSEU</name>
<dbReference type="Pfam" id="PF00211">
    <property type="entry name" value="Guanylate_cyc"/>
    <property type="match status" value="1"/>
</dbReference>
<sequence length="685" mass="71891">MADRSRGVPARVVVWAFHLALPLAGLWLLLAVPAADVRLEHHPTHFWLIALAAALNVGLAVLVARAARRHDDARLLLVGLAFLAAALFLGLHALATPGVLLGSRNGGFALATPVGLALAALFTAASALDLPWATVLRLAPWLRRGLLGVAALWGVVSLAGLPPLADPAIAEELSGPLVAVAAVAVLLYAVVAVRYLQLYRRRRSVMLLSILTANVLLAESMIAVVLGPSWHLTWWLWHVLMAVAFGYIAYSAYAGYQAEGATTGLFDGVRTEETVQAVRQEYGAALEALVSAVRRQEAGEISADEMALITAGMAARFGLTEGQTAVLGRAASALRGEREQIGRLGVLVAIGHESRVGLAEDDLLRRAVTRVADGFDGHAVRIGLLADGELTYPEALSTDPAWTAEVALPDGLDPVETGDDVLACPLTVKDLPAGVLLVRRSGGFTDRDRSLLASLASQLSMGLENARLYHQLDGLFRQYMSPDVATALLADPTQAALGGAVVEVTAVFADLRGFTTFSEQATPEEIVVLLNRYFEIATAAVLAEGGTVVQFVGDAMMALFNAPTRQPDHALRAARAALAIQSGIAGIADDDGPTFRIGVNTGPALVGNIGSTALRNFNAMGDAVNVAARLESAAEPGQVVIGESTRLLLPDDVLVEPMGELTVKGRTGPVTAFRLRAPAPAPVDA</sequence>
<dbReference type="SUPFAM" id="SSF55073">
    <property type="entry name" value="Nucleotide cyclase"/>
    <property type="match status" value="1"/>
</dbReference>
<dbReference type="Gene3D" id="3.30.450.40">
    <property type="match status" value="1"/>
</dbReference>
<dbReference type="PANTHER" id="PTHR43081:SF20">
    <property type="entry name" value="TWO-COMPONENT RESPONSE REGULATOR"/>
    <property type="match status" value="1"/>
</dbReference>
<dbReference type="AlphaFoldDB" id="A0A4Y3WJG3"/>
<feature type="transmembrane region" description="Helical" evidence="2">
    <location>
        <begin position="12"/>
        <end position="32"/>
    </location>
</feature>
<dbReference type="RefSeq" id="WP_218030045.1">
    <property type="nucleotide sequence ID" value="NZ_BAAARZ010000051.1"/>
</dbReference>
<organism evidence="4 5">
    <name type="scientific">Pseudonocardia hydrocarbonoxydans</name>
    <dbReference type="NCBI Taxonomy" id="76726"/>
    <lineage>
        <taxon>Bacteria</taxon>
        <taxon>Bacillati</taxon>
        <taxon>Actinomycetota</taxon>
        <taxon>Actinomycetes</taxon>
        <taxon>Pseudonocardiales</taxon>
        <taxon>Pseudonocardiaceae</taxon>
        <taxon>Pseudonocardia</taxon>
    </lineage>
</organism>
<feature type="transmembrane region" description="Helical" evidence="2">
    <location>
        <begin position="107"/>
        <end position="129"/>
    </location>
</feature>
<feature type="transmembrane region" description="Helical" evidence="2">
    <location>
        <begin position="44"/>
        <end position="63"/>
    </location>
</feature>
<feature type="transmembrane region" description="Helical" evidence="2">
    <location>
        <begin position="232"/>
        <end position="250"/>
    </location>
</feature>
<dbReference type="GO" id="GO:0006171">
    <property type="term" value="P:cAMP biosynthetic process"/>
    <property type="evidence" value="ECO:0007669"/>
    <property type="project" value="TreeGrafter"/>
</dbReference>
<dbReference type="InterPro" id="IPR050697">
    <property type="entry name" value="Adenylyl/Guanylyl_Cyclase_3/4"/>
</dbReference>
<evidence type="ECO:0000313" key="5">
    <source>
        <dbReference type="Proteomes" id="UP000320338"/>
    </source>
</evidence>
<keyword evidence="5" id="KW-1185">Reference proteome</keyword>